<dbReference type="RefSeq" id="WP_222989004.1">
    <property type="nucleotide sequence ID" value="NZ_JAINVV010000003.1"/>
</dbReference>
<dbReference type="EMBL" id="JAINVV010000003">
    <property type="protein sequence ID" value="MBY8821931.1"/>
    <property type="molecule type" value="Genomic_DNA"/>
</dbReference>
<sequence length="78" mass="8552">LRRPAPQKQVSSHSAPFGPRHSVCTPHLHVLSPVAFMGSQPKNTWTGRIASDLGYTVVDGPFDGYGCTKFVFLKPKED</sequence>
<organism evidence="2 3">
    <name type="scientific">Sphingomonas colocasiae</name>
    <dbReference type="NCBI Taxonomy" id="1848973"/>
    <lineage>
        <taxon>Bacteria</taxon>
        <taxon>Pseudomonadati</taxon>
        <taxon>Pseudomonadota</taxon>
        <taxon>Alphaproteobacteria</taxon>
        <taxon>Sphingomonadales</taxon>
        <taxon>Sphingomonadaceae</taxon>
        <taxon>Sphingomonas</taxon>
    </lineage>
</organism>
<gene>
    <name evidence="2" type="ORF">K7G82_06490</name>
</gene>
<protein>
    <submittedName>
        <fullName evidence="2">Uncharacterized protein</fullName>
    </submittedName>
</protein>
<name>A0ABS7PKW8_9SPHN</name>
<comment type="caution">
    <text evidence="2">The sequence shown here is derived from an EMBL/GenBank/DDBJ whole genome shotgun (WGS) entry which is preliminary data.</text>
</comment>
<evidence type="ECO:0000313" key="2">
    <source>
        <dbReference type="EMBL" id="MBY8821931.1"/>
    </source>
</evidence>
<proteinExistence type="predicted"/>
<evidence type="ECO:0000313" key="3">
    <source>
        <dbReference type="Proteomes" id="UP000706039"/>
    </source>
</evidence>
<feature type="region of interest" description="Disordered" evidence="1">
    <location>
        <begin position="1"/>
        <end position="20"/>
    </location>
</feature>
<feature type="non-terminal residue" evidence="2">
    <location>
        <position position="1"/>
    </location>
</feature>
<keyword evidence="3" id="KW-1185">Reference proteome</keyword>
<dbReference type="Proteomes" id="UP000706039">
    <property type="component" value="Unassembled WGS sequence"/>
</dbReference>
<accession>A0ABS7PKW8</accession>
<evidence type="ECO:0000256" key="1">
    <source>
        <dbReference type="SAM" id="MobiDB-lite"/>
    </source>
</evidence>
<reference evidence="2 3" key="1">
    <citation type="submission" date="2021-08" db="EMBL/GenBank/DDBJ databases">
        <authorList>
            <person name="Tuo L."/>
        </authorList>
    </citation>
    <scope>NUCLEOTIDE SEQUENCE [LARGE SCALE GENOMIC DNA]</scope>
    <source>
        <strain evidence="2 3">JCM 31229</strain>
    </source>
</reference>